<evidence type="ECO:0000313" key="4">
    <source>
        <dbReference type="EMBL" id="WEK55047.1"/>
    </source>
</evidence>
<reference evidence="4" key="1">
    <citation type="submission" date="2023-03" db="EMBL/GenBank/DDBJ databases">
        <title>Andean soil-derived lignocellulolytic bacterial consortium as a source of novel taxa and putative plastic-active enzymes.</title>
        <authorList>
            <person name="Diaz-Garcia L."/>
            <person name="Chuvochina M."/>
            <person name="Feuerriegel G."/>
            <person name="Bunk B."/>
            <person name="Sproer C."/>
            <person name="Streit W.R."/>
            <person name="Rodriguez L.M."/>
            <person name="Overmann J."/>
            <person name="Jimenez D.J."/>
        </authorList>
    </citation>
    <scope>NUCLEOTIDE SEQUENCE</scope>
    <source>
        <strain evidence="4">MAG 2441</strain>
    </source>
</reference>
<dbReference type="SUPFAM" id="SSF49785">
    <property type="entry name" value="Galactose-binding domain-like"/>
    <property type="match status" value="2"/>
</dbReference>
<dbReference type="InterPro" id="IPR059186">
    <property type="entry name" value="SACTE_4363"/>
</dbReference>
<evidence type="ECO:0000256" key="2">
    <source>
        <dbReference type="SAM" id="SignalP"/>
    </source>
</evidence>
<feature type="region of interest" description="Disordered" evidence="1">
    <location>
        <begin position="592"/>
        <end position="628"/>
    </location>
</feature>
<dbReference type="EMBL" id="CP119317">
    <property type="protein sequence ID" value="WEK55047.1"/>
    <property type="molecule type" value="Genomic_DNA"/>
</dbReference>
<gene>
    <name evidence="4" type="ORF">P0Y55_02905</name>
</gene>
<proteinExistence type="predicted"/>
<feature type="compositionally biased region" description="Polar residues" evidence="1">
    <location>
        <begin position="610"/>
        <end position="628"/>
    </location>
</feature>
<dbReference type="InterPro" id="IPR000421">
    <property type="entry name" value="FA58C"/>
</dbReference>
<evidence type="ECO:0000256" key="1">
    <source>
        <dbReference type="SAM" id="MobiDB-lite"/>
    </source>
</evidence>
<dbReference type="Pfam" id="PF00754">
    <property type="entry name" value="F5_F8_type_C"/>
    <property type="match status" value="2"/>
</dbReference>
<dbReference type="InterPro" id="IPR008979">
    <property type="entry name" value="Galactose-bd-like_sf"/>
</dbReference>
<dbReference type="Proteomes" id="UP001178662">
    <property type="component" value="Chromosome"/>
</dbReference>
<dbReference type="Gene3D" id="2.60.120.260">
    <property type="entry name" value="Galactose-binding domain-like"/>
    <property type="match status" value="2"/>
</dbReference>
<name>A0AA95EZT3_9BACL</name>
<organism evidence="4 5">
    <name type="scientific">Candidatus Cohnella colombiensis</name>
    <dbReference type="NCBI Taxonomy" id="3121368"/>
    <lineage>
        <taxon>Bacteria</taxon>
        <taxon>Bacillati</taxon>
        <taxon>Bacillota</taxon>
        <taxon>Bacilli</taxon>
        <taxon>Bacillales</taxon>
        <taxon>Paenibacillaceae</taxon>
        <taxon>Cohnella</taxon>
    </lineage>
</organism>
<dbReference type="AlphaFoldDB" id="A0AA95EZT3"/>
<feature type="chain" id="PRO_5041638106" evidence="2">
    <location>
        <begin position="29"/>
        <end position="872"/>
    </location>
</feature>
<dbReference type="CDD" id="cd23669">
    <property type="entry name" value="GH55_SacteLam55A-like"/>
    <property type="match status" value="1"/>
</dbReference>
<feature type="domain" description="F5/8 type C" evidence="3">
    <location>
        <begin position="729"/>
        <end position="872"/>
    </location>
</feature>
<keyword evidence="5" id="KW-1185">Reference proteome</keyword>
<keyword evidence="2" id="KW-0732">Signal</keyword>
<evidence type="ECO:0000313" key="5">
    <source>
        <dbReference type="Proteomes" id="UP001178662"/>
    </source>
</evidence>
<feature type="signal peptide" evidence="2">
    <location>
        <begin position="1"/>
        <end position="28"/>
    </location>
</feature>
<feature type="domain" description="F5/8 type C" evidence="3">
    <location>
        <begin position="586"/>
        <end position="684"/>
    </location>
</feature>
<protein>
    <submittedName>
        <fullName evidence="4">Discoidin domain-containing protein</fullName>
    </submittedName>
</protein>
<dbReference type="PROSITE" id="PS50022">
    <property type="entry name" value="FA58C_3"/>
    <property type="match status" value="2"/>
</dbReference>
<sequence length="872" mass="93476">MLRRTLSTISVLAIVISLCSVQPKVSNAATPISQANATIFGPNVYIFDPTMATSDIQNVANTIFNSQETNQFGNERYAMLFKPGSYNVNLKEGFFTSVAGLGQNPDEVNITGGFNVDAKWANGNATQNFWRSIENIKITPSSGKTQWAVSQAAPMRRVHIAGSMDLFDFDTSWNAGWASGGYLADSKVDSKIVPASQQQWFSRNSQYTQWSNGVWNMVFVGDTNPPTGNFPNPPYTVVDQTPVVREKPYLYVDSSNNYRVFVPSVRSNSKGVSWENGSTPGTSLSIDQFYIASPGVSASTINTQLSQGKHLIFTPGIYHITSSIQINNANTVVLGIGFPTLVADNGAVAIKVADVDGVKIAGLLFDAGSSNSSSLLQVGPAGSSANHAANPTSLHDLFFRAGGGGVGKVDANLVINSNNVIGDHFWIWRADHGIGVGWTTNVSKNGLVVNGNDVTVYGLFNEHHNEYQTLWNGNGGKVYFYQSEIAYDVPSQAAWMNGSVNGFASYKVANTVTTHEAWGLGIYSFFRDAPVKLNSAIEVPDVQGVKIHHATTIWLSGTAGSEITHIINNLGGTVYANSPSDAMRQTLSEFVGTGTGGGGGTETALDRTGWTATTSPVNSTPEALFDNNMSTRWTSGKNQVPGQSIIMDMKAVKNFNKLVMDSTGNNSDYARGYEIYVSNDGTSWGSPITTGTGSAPIITVSFTAQNARYIKVVQTGVASNWWSIRELNVYTSGSGGSGGGPTGASLDRTSWVATTSPVNGTPEALFDGDMSTRWTSGKAQAPGQSIILDMQAVKTFNKLVMDSTGNNNDYARSYEVYVSNNGTSWGSAVANGTGTAPIITIELSVQNARYIKVVQTGTVSNWWSIREFNVYY</sequence>
<accession>A0AA95EZT3</accession>
<evidence type="ECO:0000259" key="3">
    <source>
        <dbReference type="PROSITE" id="PS50022"/>
    </source>
</evidence>